<dbReference type="PANTHER" id="PTHR40455">
    <property type="entry name" value="ANTITOXIN HIGA"/>
    <property type="match status" value="1"/>
</dbReference>
<reference evidence="3" key="1">
    <citation type="submission" date="2018-02" db="EMBL/GenBank/DDBJ databases">
        <authorList>
            <person name="Moore K."/>
            <person name="Momper L."/>
        </authorList>
    </citation>
    <scope>NUCLEOTIDE SEQUENCE [LARGE SCALE GENOMIC DNA]</scope>
    <source>
        <strain evidence="3">ULC18</strain>
    </source>
</reference>
<dbReference type="Proteomes" id="UP000239576">
    <property type="component" value="Unassembled WGS sequence"/>
</dbReference>
<comment type="caution">
    <text evidence="2">The sequence shown here is derived from an EMBL/GenBank/DDBJ whole genome shotgun (WGS) entry which is preliminary data.</text>
</comment>
<organism evidence="2 3">
    <name type="scientific">Stenomitos frigidus ULC18</name>
    <dbReference type="NCBI Taxonomy" id="2107698"/>
    <lineage>
        <taxon>Bacteria</taxon>
        <taxon>Bacillati</taxon>
        <taxon>Cyanobacteriota</taxon>
        <taxon>Cyanophyceae</taxon>
        <taxon>Leptolyngbyales</taxon>
        <taxon>Leptolyngbyaceae</taxon>
        <taxon>Stenomitos</taxon>
    </lineage>
</organism>
<dbReference type="OrthoDB" id="464133at2"/>
<dbReference type="SUPFAM" id="SSF47413">
    <property type="entry name" value="lambda repressor-like DNA-binding domains"/>
    <property type="match status" value="1"/>
</dbReference>
<dbReference type="InterPro" id="IPR039060">
    <property type="entry name" value="Antitox_HigA"/>
</dbReference>
<reference evidence="2 3" key="2">
    <citation type="submission" date="2018-03" db="EMBL/GenBank/DDBJ databases">
        <title>The ancient ancestry and fast evolution of plastids.</title>
        <authorList>
            <person name="Moore K.R."/>
            <person name="Magnabosco C."/>
            <person name="Momper L."/>
            <person name="Gold D.A."/>
            <person name="Bosak T."/>
            <person name="Fournier G.P."/>
        </authorList>
    </citation>
    <scope>NUCLEOTIDE SEQUENCE [LARGE SCALE GENOMIC DNA]</scope>
    <source>
        <strain evidence="2 3">ULC18</strain>
    </source>
</reference>
<dbReference type="SMART" id="SM00530">
    <property type="entry name" value="HTH_XRE"/>
    <property type="match status" value="1"/>
</dbReference>
<dbReference type="GO" id="GO:0001046">
    <property type="term" value="F:core promoter sequence-specific DNA binding"/>
    <property type="evidence" value="ECO:0007669"/>
    <property type="project" value="TreeGrafter"/>
</dbReference>
<proteinExistence type="predicted"/>
<dbReference type="Gene3D" id="1.10.260.40">
    <property type="entry name" value="lambda repressor-like DNA-binding domains"/>
    <property type="match status" value="1"/>
</dbReference>
<feature type="domain" description="HTH cro/C1-type" evidence="1">
    <location>
        <begin position="78"/>
        <end position="131"/>
    </location>
</feature>
<dbReference type="InterPro" id="IPR010982">
    <property type="entry name" value="Lambda_DNA-bd_dom_sf"/>
</dbReference>
<accession>A0A2T1DW45</accession>
<dbReference type="RefSeq" id="WP_106259549.1">
    <property type="nucleotide sequence ID" value="NZ_CAWNSW010000111.1"/>
</dbReference>
<dbReference type="AlphaFoldDB" id="A0A2T1DW45"/>
<dbReference type="InterPro" id="IPR001387">
    <property type="entry name" value="Cro/C1-type_HTH"/>
</dbReference>
<dbReference type="PANTHER" id="PTHR40455:SF1">
    <property type="entry name" value="ANTITOXIN HIGA"/>
    <property type="match status" value="1"/>
</dbReference>
<gene>
    <name evidence="2" type="ORF">C7B82_25325</name>
</gene>
<sequence length="132" mass="14596">MTLTFDNAAYGHLLSEFQPKVIATEAEYDRLLLAVEALMFCQDPTPEQTALLELLATLVENYESEHYPMPNASPHEVLAHLMEARKLKQIDLVGILGSKGVVSEVVNGKRGISKAQAKALGEFFHVSPELFI</sequence>
<evidence type="ECO:0000313" key="3">
    <source>
        <dbReference type="Proteomes" id="UP000239576"/>
    </source>
</evidence>
<dbReference type="PROSITE" id="PS50943">
    <property type="entry name" value="HTH_CROC1"/>
    <property type="match status" value="1"/>
</dbReference>
<keyword evidence="3" id="KW-1185">Reference proteome</keyword>
<dbReference type="GO" id="GO:0006355">
    <property type="term" value="P:regulation of DNA-templated transcription"/>
    <property type="evidence" value="ECO:0007669"/>
    <property type="project" value="InterPro"/>
</dbReference>
<dbReference type="EMBL" id="PVWK01000140">
    <property type="protein sequence ID" value="PSB24736.1"/>
    <property type="molecule type" value="Genomic_DNA"/>
</dbReference>
<protein>
    <submittedName>
        <fullName evidence="2">Transcriptional regulator</fullName>
    </submittedName>
</protein>
<evidence type="ECO:0000313" key="2">
    <source>
        <dbReference type="EMBL" id="PSB24736.1"/>
    </source>
</evidence>
<name>A0A2T1DW45_9CYAN</name>
<evidence type="ECO:0000259" key="1">
    <source>
        <dbReference type="PROSITE" id="PS50943"/>
    </source>
</evidence>